<feature type="transmembrane region" description="Helical" evidence="7">
    <location>
        <begin position="83"/>
        <end position="100"/>
    </location>
</feature>
<dbReference type="Pfam" id="PF01569">
    <property type="entry name" value="PAP2"/>
    <property type="match status" value="1"/>
</dbReference>
<organism evidence="9 10">
    <name type="scientific">Corynebacterium kalidii</name>
    <dbReference type="NCBI Taxonomy" id="2931982"/>
    <lineage>
        <taxon>Bacteria</taxon>
        <taxon>Bacillati</taxon>
        <taxon>Actinomycetota</taxon>
        <taxon>Actinomycetes</taxon>
        <taxon>Mycobacteriales</taxon>
        <taxon>Corynebacteriaceae</taxon>
        <taxon>Corynebacterium</taxon>
    </lineage>
</organism>
<feature type="transmembrane region" description="Helical" evidence="7">
    <location>
        <begin position="184"/>
        <end position="203"/>
    </location>
</feature>
<evidence type="ECO:0000313" key="10">
    <source>
        <dbReference type="Proteomes" id="UP001139207"/>
    </source>
</evidence>
<evidence type="ECO:0000256" key="2">
    <source>
        <dbReference type="ARBA" id="ARBA00022475"/>
    </source>
</evidence>
<keyword evidence="5 7" id="KW-1133">Transmembrane helix</keyword>
<comment type="subcellular location">
    <subcellularLocation>
        <location evidence="1">Cell membrane</location>
        <topology evidence="1">Multi-pass membrane protein</topology>
    </subcellularLocation>
</comment>
<dbReference type="InterPro" id="IPR036938">
    <property type="entry name" value="PAP2/HPO_sf"/>
</dbReference>
<evidence type="ECO:0000256" key="3">
    <source>
        <dbReference type="ARBA" id="ARBA00022692"/>
    </source>
</evidence>
<feature type="transmembrane region" description="Helical" evidence="7">
    <location>
        <begin position="53"/>
        <end position="78"/>
    </location>
</feature>
<evidence type="ECO:0000256" key="7">
    <source>
        <dbReference type="SAM" id="Phobius"/>
    </source>
</evidence>
<protein>
    <submittedName>
        <fullName evidence="9">Phosphatase PAP2 family protein</fullName>
    </submittedName>
</protein>
<feature type="domain" description="Phosphatidic acid phosphatase type 2/haloperoxidase" evidence="8">
    <location>
        <begin position="85"/>
        <end position="196"/>
    </location>
</feature>
<feature type="transmembrane region" description="Helical" evidence="7">
    <location>
        <begin position="12"/>
        <end position="33"/>
    </location>
</feature>
<dbReference type="GO" id="GO:0016787">
    <property type="term" value="F:hydrolase activity"/>
    <property type="evidence" value="ECO:0007669"/>
    <property type="project" value="UniProtKB-KW"/>
</dbReference>
<evidence type="ECO:0000259" key="8">
    <source>
        <dbReference type="SMART" id="SM00014"/>
    </source>
</evidence>
<feature type="transmembrane region" description="Helical" evidence="7">
    <location>
        <begin position="133"/>
        <end position="152"/>
    </location>
</feature>
<dbReference type="AlphaFoldDB" id="A0A9X1WG20"/>
<dbReference type="Proteomes" id="UP001139207">
    <property type="component" value="Unassembled WGS sequence"/>
</dbReference>
<dbReference type="SUPFAM" id="SSF48317">
    <property type="entry name" value="Acid phosphatase/Vanadium-dependent haloperoxidase"/>
    <property type="match status" value="1"/>
</dbReference>
<keyword evidence="10" id="KW-1185">Reference proteome</keyword>
<gene>
    <name evidence="9" type="ORF">MUN33_02025</name>
</gene>
<evidence type="ECO:0000256" key="1">
    <source>
        <dbReference type="ARBA" id="ARBA00004651"/>
    </source>
</evidence>
<comment type="caution">
    <text evidence="9">The sequence shown here is derived from an EMBL/GenBank/DDBJ whole genome shotgun (WGS) entry which is preliminary data.</text>
</comment>
<dbReference type="GO" id="GO:0005886">
    <property type="term" value="C:plasma membrane"/>
    <property type="evidence" value="ECO:0007669"/>
    <property type="project" value="UniProtKB-SubCell"/>
</dbReference>
<reference evidence="9" key="1">
    <citation type="submission" date="2022-04" db="EMBL/GenBank/DDBJ databases">
        <title>Corynebacterium kalidii LD5P10.</title>
        <authorList>
            <person name="Sun J.Q."/>
        </authorList>
    </citation>
    <scope>NUCLEOTIDE SEQUENCE</scope>
    <source>
        <strain evidence="9">LD5P10</strain>
    </source>
</reference>
<dbReference type="InterPro" id="IPR000326">
    <property type="entry name" value="PAP2/HPO"/>
</dbReference>
<keyword evidence="4" id="KW-0378">Hydrolase</keyword>
<dbReference type="PANTHER" id="PTHR14969">
    <property type="entry name" value="SPHINGOSINE-1-PHOSPHATE PHOSPHOHYDROLASE"/>
    <property type="match status" value="1"/>
</dbReference>
<evidence type="ECO:0000256" key="5">
    <source>
        <dbReference type="ARBA" id="ARBA00022989"/>
    </source>
</evidence>
<dbReference type="SMART" id="SM00014">
    <property type="entry name" value="acidPPc"/>
    <property type="match status" value="1"/>
</dbReference>
<evidence type="ECO:0000256" key="4">
    <source>
        <dbReference type="ARBA" id="ARBA00022801"/>
    </source>
</evidence>
<name>A0A9X1WG20_9CORY</name>
<accession>A0A9X1WG20</accession>
<proteinExistence type="predicted"/>
<keyword evidence="2" id="KW-1003">Cell membrane</keyword>
<keyword evidence="3 7" id="KW-0812">Transmembrane</keyword>
<evidence type="ECO:0000313" key="9">
    <source>
        <dbReference type="EMBL" id="MCJ7857498.1"/>
    </source>
</evidence>
<dbReference type="PANTHER" id="PTHR14969:SF62">
    <property type="entry name" value="DECAPRENYLPHOSPHORYL-5-PHOSPHORIBOSE PHOSPHATASE RV3807C-RELATED"/>
    <property type="match status" value="1"/>
</dbReference>
<sequence>MNSKNLTTPVVPVVPLLAAAVVLALLAALTYPARDDLFVAVSVNSPDSVTGTLAGAVASRGLLVLVAAAGAGAVWAFLRDRTALARLVAAGVGVIAAYLTSELLKLVVTEARPCATLHVATVLTCPEAGDWSWPSNHSVLAAAFATACVVAFPRSAAAVVPVALVVAVARVAAGVHYVHDVLSGLALGTAVTVLAAVALTATVQRIVPSPRHRSGSAARP</sequence>
<evidence type="ECO:0000256" key="6">
    <source>
        <dbReference type="ARBA" id="ARBA00023136"/>
    </source>
</evidence>
<dbReference type="EMBL" id="JALIEA010000008">
    <property type="protein sequence ID" value="MCJ7857498.1"/>
    <property type="molecule type" value="Genomic_DNA"/>
</dbReference>
<dbReference type="Gene3D" id="1.20.144.10">
    <property type="entry name" value="Phosphatidic acid phosphatase type 2/haloperoxidase"/>
    <property type="match status" value="1"/>
</dbReference>
<dbReference type="RefSeq" id="WP_244803244.1">
    <property type="nucleotide sequence ID" value="NZ_JALIEA010000008.1"/>
</dbReference>
<keyword evidence="6 7" id="KW-0472">Membrane</keyword>